<dbReference type="PANTHER" id="PTHR41775:SF1">
    <property type="entry name" value="PEPTIDASE M6-LIKE DOMAIN-CONTAINING PROTEIN"/>
    <property type="match status" value="1"/>
</dbReference>
<evidence type="ECO:0000259" key="1">
    <source>
        <dbReference type="Pfam" id="PF05547"/>
    </source>
</evidence>
<dbReference type="AlphaFoldDB" id="E0NPC4"/>
<dbReference type="HOGENOM" id="CLU_016256_0_0_10"/>
<dbReference type="SUPFAM" id="SSF55486">
    <property type="entry name" value="Metalloproteases ('zincins'), catalytic domain"/>
    <property type="match status" value="1"/>
</dbReference>
<gene>
    <name evidence="2" type="ORF">HMPREF0658_0025</name>
</gene>
<dbReference type="BioCyc" id="PMAR862515-HMP:GMOO-26-MONOMER"/>
<dbReference type="GO" id="GO:0006508">
    <property type="term" value="P:proteolysis"/>
    <property type="evidence" value="ECO:0007669"/>
    <property type="project" value="UniProtKB-KW"/>
</dbReference>
<dbReference type="Pfam" id="PF05547">
    <property type="entry name" value="Peptidase_M6"/>
    <property type="match status" value="1"/>
</dbReference>
<dbReference type="eggNOG" id="COG4412">
    <property type="taxonomic scope" value="Bacteria"/>
</dbReference>
<reference evidence="2" key="1">
    <citation type="submission" date="2010-07" db="EMBL/GenBank/DDBJ databases">
        <authorList>
            <person name="Muzny D."/>
            <person name="Qin X."/>
            <person name="Deng J."/>
            <person name="Jiang H."/>
            <person name="Liu Y."/>
            <person name="Qu J."/>
            <person name="Song X.-Z."/>
            <person name="Zhang L."/>
            <person name="Thornton R."/>
            <person name="Coyle M."/>
            <person name="Francisco L."/>
            <person name="Jackson L."/>
            <person name="Javaid M."/>
            <person name="Korchina V."/>
            <person name="Kovar C."/>
            <person name="Mata R."/>
            <person name="Mathew T."/>
            <person name="Ngo R."/>
            <person name="Nguyen L."/>
            <person name="Nguyen N."/>
            <person name="Okwuonu G."/>
            <person name="Ongeri F."/>
            <person name="Pham C."/>
            <person name="Simmons D."/>
            <person name="Wilczek-Boney K."/>
            <person name="Hale W."/>
            <person name="Jakkamsetti A."/>
            <person name="Pham P."/>
            <person name="Ruth R."/>
            <person name="San Lucas F."/>
            <person name="Warren J."/>
            <person name="Zhang J."/>
            <person name="Zhao Z."/>
            <person name="Zhou C."/>
            <person name="Zhu D."/>
            <person name="Lee S."/>
            <person name="Bess C."/>
            <person name="Blankenburg K."/>
            <person name="Forbes L."/>
            <person name="Fu Q."/>
            <person name="Gubbala S."/>
            <person name="Hirani K."/>
            <person name="Jayaseelan J.C."/>
            <person name="Lara F."/>
            <person name="Munidasa M."/>
            <person name="Palculict T."/>
            <person name="Patil S."/>
            <person name="Pu L.-L."/>
            <person name="Saada N."/>
            <person name="Tang L."/>
            <person name="Weissenberger G."/>
            <person name="Zhu Y."/>
            <person name="Hemphill L."/>
            <person name="Shang Y."/>
            <person name="Youmans B."/>
            <person name="Ayvaz T."/>
            <person name="Ross M."/>
            <person name="Santibanez J."/>
            <person name="Aqrawi P."/>
            <person name="Gross S."/>
            <person name="Joshi V."/>
            <person name="Fowler G."/>
            <person name="Nazareth L."/>
            <person name="Reid J."/>
            <person name="Worley K."/>
            <person name="Petrosino J."/>
            <person name="Highlander S."/>
            <person name="Gibbs R."/>
        </authorList>
    </citation>
    <scope>NUCLEOTIDE SEQUENCE [LARGE SCALE GENOMIC DNA]</scope>
    <source>
        <strain evidence="2">DSM 16973</strain>
    </source>
</reference>
<organism evidence="2 3">
    <name type="scientific">Hoylesella marshii DSM 16973 = JCM 13450</name>
    <dbReference type="NCBI Taxonomy" id="862515"/>
    <lineage>
        <taxon>Bacteria</taxon>
        <taxon>Pseudomonadati</taxon>
        <taxon>Bacteroidota</taxon>
        <taxon>Bacteroidia</taxon>
        <taxon>Bacteroidales</taxon>
        <taxon>Prevotellaceae</taxon>
        <taxon>Hoylesella</taxon>
    </lineage>
</organism>
<protein>
    <submittedName>
        <fullName evidence="2">M6 family metalloprotease domain protein</fullName>
        <ecNumber evidence="2">3.4.24.-</ecNumber>
    </submittedName>
</protein>
<evidence type="ECO:0000313" key="2">
    <source>
        <dbReference type="EMBL" id="EFM03039.1"/>
    </source>
</evidence>
<dbReference type="InterPro" id="IPR008757">
    <property type="entry name" value="Peptidase_M6-like_domain"/>
</dbReference>
<dbReference type="EC" id="3.4.24.-" evidence="2"/>
<dbReference type="STRING" id="862515.HMPREF0658_0025"/>
<keyword evidence="2" id="KW-0378">Hydrolase</keyword>
<name>E0NPC4_9BACT</name>
<keyword evidence="3" id="KW-1185">Reference proteome</keyword>
<dbReference type="Proteomes" id="UP000004394">
    <property type="component" value="Unassembled WGS sequence"/>
</dbReference>
<dbReference type="NCBIfam" id="TIGR03296">
    <property type="entry name" value="M6dom_TIGR03296"/>
    <property type="match status" value="1"/>
</dbReference>
<feature type="domain" description="Peptidase M6-like" evidence="1">
    <location>
        <begin position="127"/>
        <end position="332"/>
    </location>
</feature>
<evidence type="ECO:0000313" key="3">
    <source>
        <dbReference type="Proteomes" id="UP000004394"/>
    </source>
</evidence>
<dbReference type="EMBL" id="AEEI01000002">
    <property type="protein sequence ID" value="EFM03039.1"/>
    <property type="molecule type" value="Genomic_DNA"/>
</dbReference>
<accession>E0NPC4</accession>
<keyword evidence="2" id="KW-0482">Metalloprotease</keyword>
<proteinExistence type="predicted"/>
<dbReference type="PANTHER" id="PTHR41775">
    <property type="entry name" value="SECRETED PROTEIN-RELATED"/>
    <property type="match status" value="1"/>
</dbReference>
<dbReference type="GO" id="GO:0008237">
    <property type="term" value="F:metallopeptidase activity"/>
    <property type="evidence" value="ECO:0007669"/>
    <property type="project" value="UniProtKB-KW"/>
</dbReference>
<keyword evidence="2" id="KW-0645">Protease</keyword>
<sequence length="566" mass="63446">MLIGDESLHYYVTEDDVPVIQQGDSYYYASVVGFAVSSTGILAHDLKERTAYESHYIANPETLESTRAYTGRYQSGKQLRYHSMAQRQLANTGKRKGLVILANFADKSFVRKEAAKEQYDSIMNMIGYDKNGAHGSVRDYFLAQSNNQFDLSFDVVGPVTLSKNYAYYGGNDPQGNDSNAVAMIVEACRLADPQVNFADYDWDDDKEVEQVYVLYAGYGENAGSGSLAIARTVWPHKYAISGDGQSLELDGVTVDTYACSNELSGTSGTTIMGIGTVCHEFTHCLGLPDMYDTRRSGNSGTGDWDLMCSGSYNDAHNTGWCPAGYTAYEKNYCGWLDYVELSTSEKTVTDMKPLSENGDAYVLYNDAYKDEYYILENRARTGWDEYLPGEGLLIYHVDYDKDLWKYNVVNSTGTFRFGYFRVIRNDHERMALVPAKTDTITYGSGYYKRTRYKYTYPYPATNNDKLTDSSTPKASLHHTNTDGTKLLHKPVTDIKRNDDTGYISFAFKPMTNTSVKSIEAKEKTIYDVYDINGTLVAKGVHDTLNLQTGIYILHGSNGEKKKVVVR</sequence>
<comment type="caution">
    <text evidence="2">The sequence shown here is derived from an EMBL/GenBank/DDBJ whole genome shotgun (WGS) entry which is preliminary data.</text>
</comment>